<dbReference type="RefSeq" id="WP_252852059.1">
    <property type="nucleotide sequence ID" value="NZ_JAMXLR010000027.1"/>
</dbReference>
<proteinExistence type="predicted"/>
<dbReference type="AlphaFoldDB" id="A0A9X2F953"/>
<comment type="caution">
    <text evidence="2">The sequence shown here is derived from an EMBL/GenBank/DDBJ whole genome shotgun (WGS) entry which is preliminary data.</text>
</comment>
<dbReference type="NCBIfam" id="NF033540">
    <property type="entry name" value="transpos_IS701"/>
    <property type="match status" value="1"/>
</dbReference>
<dbReference type="InterPro" id="IPR039365">
    <property type="entry name" value="IS701-like"/>
</dbReference>
<dbReference type="Pfam" id="PF13546">
    <property type="entry name" value="DDE_5"/>
    <property type="match status" value="1"/>
</dbReference>
<dbReference type="Proteomes" id="UP001155241">
    <property type="component" value="Unassembled WGS sequence"/>
</dbReference>
<name>A0A9X2F953_9BACT</name>
<dbReference type="PANTHER" id="PTHR33627">
    <property type="entry name" value="TRANSPOSASE"/>
    <property type="match status" value="1"/>
</dbReference>
<sequence>MLDSTYSMRFAELMDRLSVRFSRRDLWRQAESYLQGLLSQVQRKNSWQLAEATGAETPHGFQRLLGRARWNAEAVRDDLQAYVAEHLNDPQGVLVVDETGFLKKGDKSAGVSRQYSGTAGRIENCQIGVFMAYRSRHGHALVDRELYLPRCWTEDRQRCDEAGIPEEASFATKPELARRMLRRAFDSDLQASWVTADEIYGRDASLRKLLEKQGLGYVVAVSCQQHLFLNGGRARVDQHVQGISPRQWKELSCGAGSKGLRYYQWAFVPFGTPTEHGFRRGLLVRRSLKDPEELAYYFTHAPKGTTLKKLVQVAGCRWAIEECFEQTKQEAGLDEYEVRSWTGWYRHITLSMFAHAFLSVVRAKSNSPAMKKRTLQPS</sequence>
<accession>A0A9X2F953</accession>
<dbReference type="InterPro" id="IPR038721">
    <property type="entry name" value="IS701-like_DDE_dom"/>
</dbReference>
<feature type="domain" description="Transposase IS701-like DDE" evidence="1">
    <location>
        <begin position="19"/>
        <end position="261"/>
    </location>
</feature>
<protein>
    <submittedName>
        <fullName evidence="2">IS701 family transposase</fullName>
    </submittedName>
</protein>
<evidence type="ECO:0000313" key="3">
    <source>
        <dbReference type="Proteomes" id="UP001155241"/>
    </source>
</evidence>
<gene>
    <name evidence="2" type="ORF">NG895_08540</name>
</gene>
<organism evidence="2 3">
    <name type="scientific">Aeoliella straminimaris</name>
    <dbReference type="NCBI Taxonomy" id="2954799"/>
    <lineage>
        <taxon>Bacteria</taxon>
        <taxon>Pseudomonadati</taxon>
        <taxon>Planctomycetota</taxon>
        <taxon>Planctomycetia</taxon>
        <taxon>Pirellulales</taxon>
        <taxon>Lacipirellulaceae</taxon>
        <taxon>Aeoliella</taxon>
    </lineage>
</organism>
<evidence type="ECO:0000259" key="1">
    <source>
        <dbReference type="Pfam" id="PF13546"/>
    </source>
</evidence>
<dbReference type="SUPFAM" id="SSF53098">
    <property type="entry name" value="Ribonuclease H-like"/>
    <property type="match status" value="1"/>
</dbReference>
<reference evidence="2" key="1">
    <citation type="submission" date="2022-06" db="EMBL/GenBank/DDBJ databases">
        <title>Aeoliella straminimaris, a novel planctomycete from sediments.</title>
        <authorList>
            <person name="Vitorino I.R."/>
            <person name="Lage O.M."/>
        </authorList>
    </citation>
    <scope>NUCLEOTIDE SEQUENCE</scope>
    <source>
        <strain evidence="2">ICT_H6.2</strain>
    </source>
</reference>
<keyword evidence="3" id="KW-1185">Reference proteome</keyword>
<dbReference type="InterPro" id="IPR012337">
    <property type="entry name" value="RNaseH-like_sf"/>
</dbReference>
<evidence type="ECO:0000313" key="2">
    <source>
        <dbReference type="EMBL" id="MCO6043953.1"/>
    </source>
</evidence>
<dbReference type="PANTHER" id="PTHR33627:SF1">
    <property type="entry name" value="TRANSPOSASE"/>
    <property type="match status" value="1"/>
</dbReference>
<dbReference type="EMBL" id="JAMXLR010000027">
    <property type="protein sequence ID" value="MCO6043953.1"/>
    <property type="molecule type" value="Genomic_DNA"/>
</dbReference>